<dbReference type="PANTHER" id="PTHR37708">
    <property type="entry name" value="HOMEOBOX HOX-B3-LIKE PROTEIN"/>
    <property type="match status" value="1"/>
</dbReference>
<reference evidence="3" key="2">
    <citation type="submission" date="2025-08" db="UniProtKB">
        <authorList>
            <consortium name="RefSeq"/>
        </authorList>
    </citation>
    <scope>IDENTIFICATION</scope>
    <source>
        <tissue evidence="3">Young leaves</tissue>
    </source>
</reference>
<evidence type="ECO:0000313" key="3">
    <source>
        <dbReference type="RefSeq" id="XP_027351479.1"/>
    </source>
</evidence>
<dbReference type="KEGG" id="aprc:113862602"/>
<dbReference type="OrthoDB" id="755797at2759"/>
<protein>
    <submittedName>
        <fullName evidence="3">Uncharacterized protein LOC113862602</fullName>
    </submittedName>
</protein>
<sequence>MVISETNVSLQQTNPTFLNQNSLLPLSFITMDMERGPRYEAYAELRERKLRMKYLRQQELEEYEEVEKEEAKVPTPPRKQVKFQASGRKGSSLVAQSVPDLGAALRKENRKPMVNMLPTVMELTPPSKSGYGVLSSSRGSKSANAGEKRRGGGILTARKSYATIHELKSFSSATANAINGESRGIRNSSRVMGKKTVLGYRQF</sequence>
<accession>A0A8B8L9R3</accession>
<organism evidence="2 3">
    <name type="scientific">Abrus precatorius</name>
    <name type="common">Indian licorice</name>
    <name type="synonym">Glycine abrus</name>
    <dbReference type="NCBI Taxonomy" id="3816"/>
    <lineage>
        <taxon>Eukaryota</taxon>
        <taxon>Viridiplantae</taxon>
        <taxon>Streptophyta</taxon>
        <taxon>Embryophyta</taxon>
        <taxon>Tracheophyta</taxon>
        <taxon>Spermatophyta</taxon>
        <taxon>Magnoliopsida</taxon>
        <taxon>eudicotyledons</taxon>
        <taxon>Gunneridae</taxon>
        <taxon>Pentapetalae</taxon>
        <taxon>rosids</taxon>
        <taxon>fabids</taxon>
        <taxon>Fabales</taxon>
        <taxon>Fabaceae</taxon>
        <taxon>Papilionoideae</taxon>
        <taxon>50 kb inversion clade</taxon>
        <taxon>NPAAA clade</taxon>
        <taxon>indigoferoid/millettioid clade</taxon>
        <taxon>Abreae</taxon>
        <taxon>Abrus</taxon>
    </lineage>
</organism>
<evidence type="ECO:0000256" key="1">
    <source>
        <dbReference type="SAM" id="MobiDB-lite"/>
    </source>
</evidence>
<name>A0A8B8L9R3_ABRPR</name>
<feature type="region of interest" description="Disordered" evidence="1">
    <location>
        <begin position="67"/>
        <end position="87"/>
    </location>
</feature>
<feature type="region of interest" description="Disordered" evidence="1">
    <location>
        <begin position="128"/>
        <end position="151"/>
    </location>
</feature>
<dbReference type="PANTHER" id="PTHR37708:SF2">
    <property type="entry name" value="HOMEOBOX HOX-B3-LIKE PROTEIN"/>
    <property type="match status" value="1"/>
</dbReference>
<feature type="compositionally biased region" description="Polar residues" evidence="1">
    <location>
        <begin position="134"/>
        <end position="143"/>
    </location>
</feature>
<dbReference type="AlphaFoldDB" id="A0A8B8L9R3"/>
<dbReference type="GeneID" id="113862602"/>
<proteinExistence type="predicted"/>
<dbReference type="RefSeq" id="XP_027351479.1">
    <property type="nucleotide sequence ID" value="XM_027495678.1"/>
</dbReference>
<dbReference type="Proteomes" id="UP000694853">
    <property type="component" value="Unplaced"/>
</dbReference>
<gene>
    <name evidence="3" type="primary">LOC113862602</name>
</gene>
<reference evidence="2" key="1">
    <citation type="journal article" date="2019" name="Toxins">
        <title>Detection of Abrin-Like and Prepropulchellin-Like Toxin Genes and Transcripts Using Whole Genome Sequencing and Full-Length Transcript Sequencing of Abrus precatorius.</title>
        <authorList>
            <person name="Hovde B.T."/>
            <person name="Daligault H.E."/>
            <person name="Hanschen E.R."/>
            <person name="Kunde Y.A."/>
            <person name="Johnson M.B."/>
            <person name="Starkenburg S.R."/>
            <person name="Johnson S.L."/>
        </authorList>
    </citation>
    <scope>NUCLEOTIDE SEQUENCE [LARGE SCALE GENOMIC DNA]</scope>
</reference>
<evidence type="ECO:0000313" key="2">
    <source>
        <dbReference type="Proteomes" id="UP000694853"/>
    </source>
</evidence>
<keyword evidence="2" id="KW-1185">Reference proteome</keyword>